<feature type="compositionally biased region" description="Basic and acidic residues" evidence="1">
    <location>
        <begin position="53"/>
        <end position="66"/>
    </location>
</feature>
<dbReference type="EMBL" id="LR796705">
    <property type="protein sequence ID" value="CAB4161467.1"/>
    <property type="molecule type" value="Genomic_DNA"/>
</dbReference>
<evidence type="ECO:0000313" key="2">
    <source>
        <dbReference type="EMBL" id="CAB4161467.1"/>
    </source>
</evidence>
<protein>
    <submittedName>
        <fullName evidence="2">Uncharacterized protein</fullName>
    </submittedName>
</protein>
<sequence length="66" mass="7310">MKIAPELFEDCPVDTEACTHPPGSKEKLETLIKRESSGLSLWNPQDATWASNDGEKSVQPEGKLRL</sequence>
<accession>A0A6J5NR11</accession>
<reference evidence="2" key="1">
    <citation type="submission" date="2020-04" db="EMBL/GenBank/DDBJ databases">
        <authorList>
            <person name="Chiriac C."/>
            <person name="Salcher M."/>
            <person name="Ghai R."/>
            <person name="Kavagutti S V."/>
        </authorList>
    </citation>
    <scope>NUCLEOTIDE SEQUENCE</scope>
</reference>
<proteinExistence type="predicted"/>
<gene>
    <name evidence="2" type="ORF">UFOVP731_54</name>
</gene>
<evidence type="ECO:0000256" key="1">
    <source>
        <dbReference type="SAM" id="MobiDB-lite"/>
    </source>
</evidence>
<name>A0A6J5NR11_9CAUD</name>
<feature type="region of interest" description="Disordered" evidence="1">
    <location>
        <begin position="43"/>
        <end position="66"/>
    </location>
</feature>
<organism evidence="2">
    <name type="scientific">uncultured Caudovirales phage</name>
    <dbReference type="NCBI Taxonomy" id="2100421"/>
    <lineage>
        <taxon>Viruses</taxon>
        <taxon>Duplodnaviria</taxon>
        <taxon>Heunggongvirae</taxon>
        <taxon>Uroviricota</taxon>
        <taxon>Caudoviricetes</taxon>
        <taxon>Peduoviridae</taxon>
        <taxon>Maltschvirus</taxon>
        <taxon>Maltschvirus maltsch</taxon>
    </lineage>
</organism>